<comment type="caution">
    <text evidence="1">The sequence shown here is derived from an EMBL/GenBank/DDBJ whole genome shotgun (WGS) entry which is preliminary data.</text>
</comment>
<accession>A0A4R4VYT8</accession>
<evidence type="ECO:0000313" key="2">
    <source>
        <dbReference type="Proteomes" id="UP000294543"/>
    </source>
</evidence>
<evidence type="ECO:0000313" key="1">
    <source>
        <dbReference type="EMBL" id="TDD11302.1"/>
    </source>
</evidence>
<dbReference type="EMBL" id="SMKP01000220">
    <property type="protein sequence ID" value="TDD11302.1"/>
    <property type="molecule type" value="Genomic_DNA"/>
</dbReference>
<dbReference type="Proteomes" id="UP000294543">
    <property type="component" value="Unassembled WGS sequence"/>
</dbReference>
<reference evidence="1 2" key="1">
    <citation type="submission" date="2019-03" db="EMBL/GenBank/DDBJ databases">
        <title>Draft genome sequences of novel Actinobacteria.</title>
        <authorList>
            <person name="Sahin N."/>
            <person name="Ay H."/>
            <person name="Saygin H."/>
        </authorList>
    </citation>
    <scope>NUCLEOTIDE SEQUENCE [LARGE SCALE GENOMIC DNA]</scope>
    <source>
        <strain evidence="1 2">KC712</strain>
    </source>
</reference>
<dbReference type="OrthoDB" id="3525580at2"/>
<gene>
    <name evidence="1" type="ORF">E1294_45225</name>
</gene>
<dbReference type="RefSeq" id="WP_132517853.1">
    <property type="nucleotide sequence ID" value="NZ_SMKP01000220.1"/>
</dbReference>
<dbReference type="AlphaFoldDB" id="A0A4R4VYT8"/>
<proteinExistence type="predicted"/>
<protein>
    <submittedName>
        <fullName evidence="1">Uncharacterized protein</fullName>
    </submittedName>
</protein>
<sequence>MTTTKRRRTRPRARWSEEDKQAWRARKYQDKQIANDAVVTAARALSERPDLIDAFREYAARVQGHRTLRNALAMLAQNPAATRVHSAFFWAKEDRAVVKTAEPMRVIARRRGGNKVEEFDNPETGETEEIDAGAWNGFTSERVFDVRDTTPKNRPCNHCGTHPGLRCPDSCLVYEPVRGTAPTRDEVLELLDQVLKDDIGFCEDGGAGDEDGAEGDE</sequence>
<name>A0A4R4VYT8_9ACTN</name>
<keyword evidence="2" id="KW-1185">Reference proteome</keyword>
<organism evidence="1 2">
    <name type="scientific">Nonomuraea diastatica</name>
    <dbReference type="NCBI Taxonomy" id="1848329"/>
    <lineage>
        <taxon>Bacteria</taxon>
        <taxon>Bacillati</taxon>
        <taxon>Actinomycetota</taxon>
        <taxon>Actinomycetes</taxon>
        <taxon>Streptosporangiales</taxon>
        <taxon>Streptosporangiaceae</taxon>
        <taxon>Nonomuraea</taxon>
    </lineage>
</organism>